<sequence length="219" mass="24963">MILEPGLPAQSLVLYSKKGRILKSDELFTIENRSIVYRDSNLVKKVVPVKSLREIRYALKSYRPLGNVFIFSGGFIIGSALLPSVLTGDPEFLVSHAKITVDQFQIEAPIAIFGMVSYLTGWILNKMGALIGRDVVYYDVAKLNYDNRKMILESIIQDMVKRKKGKNTGEYQYRPEGRKRSRLLGLSWEGKAGSASEWLKNKNLKEKKFLELGWKKDKK</sequence>
<keyword evidence="1" id="KW-0472">Membrane</keyword>
<name>A0A381SQG3_9ZZZZ</name>
<proteinExistence type="predicted"/>
<evidence type="ECO:0000256" key="1">
    <source>
        <dbReference type="SAM" id="Phobius"/>
    </source>
</evidence>
<reference evidence="2" key="1">
    <citation type="submission" date="2018-05" db="EMBL/GenBank/DDBJ databases">
        <authorList>
            <person name="Lanie J.A."/>
            <person name="Ng W.-L."/>
            <person name="Kazmierczak K.M."/>
            <person name="Andrzejewski T.M."/>
            <person name="Davidsen T.M."/>
            <person name="Wayne K.J."/>
            <person name="Tettelin H."/>
            <person name="Glass J.I."/>
            <person name="Rusch D."/>
            <person name="Podicherti R."/>
            <person name="Tsui H.-C.T."/>
            <person name="Winkler M.E."/>
        </authorList>
    </citation>
    <scope>NUCLEOTIDE SEQUENCE</scope>
</reference>
<protein>
    <submittedName>
        <fullName evidence="2">Uncharacterized protein</fullName>
    </submittedName>
</protein>
<evidence type="ECO:0000313" key="2">
    <source>
        <dbReference type="EMBL" id="SVA06242.1"/>
    </source>
</evidence>
<feature type="transmembrane region" description="Helical" evidence="1">
    <location>
        <begin position="106"/>
        <end position="124"/>
    </location>
</feature>
<dbReference type="EMBL" id="UINC01003428">
    <property type="protein sequence ID" value="SVA06242.1"/>
    <property type="molecule type" value="Genomic_DNA"/>
</dbReference>
<organism evidence="2">
    <name type="scientific">marine metagenome</name>
    <dbReference type="NCBI Taxonomy" id="408172"/>
    <lineage>
        <taxon>unclassified sequences</taxon>
        <taxon>metagenomes</taxon>
        <taxon>ecological metagenomes</taxon>
    </lineage>
</organism>
<dbReference type="AlphaFoldDB" id="A0A381SQG3"/>
<keyword evidence="1" id="KW-1133">Transmembrane helix</keyword>
<feature type="transmembrane region" description="Helical" evidence="1">
    <location>
        <begin position="65"/>
        <end position="86"/>
    </location>
</feature>
<accession>A0A381SQG3</accession>
<gene>
    <name evidence="2" type="ORF">METZ01_LOCUS59096</name>
</gene>
<keyword evidence="1" id="KW-0812">Transmembrane</keyword>